<dbReference type="InterPro" id="IPR036291">
    <property type="entry name" value="NAD(P)-bd_dom_sf"/>
</dbReference>
<dbReference type="Gene3D" id="3.40.50.720">
    <property type="entry name" value="NAD(P)-binding Rossmann-like Domain"/>
    <property type="match status" value="1"/>
</dbReference>
<evidence type="ECO:0000256" key="11">
    <source>
        <dbReference type="RuleBase" id="RU366046"/>
    </source>
</evidence>
<evidence type="ECO:0000256" key="1">
    <source>
        <dbReference type="ARBA" id="ARBA00000083"/>
    </source>
</evidence>
<reference evidence="13" key="2">
    <citation type="journal article" date="2021" name="PeerJ">
        <title>Extensive microbial diversity within the chicken gut microbiome revealed by metagenomics and culture.</title>
        <authorList>
            <person name="Gilroy R."/>
            <person name="Ravi A."/>
            <person name="Getino M."/>
            <person name="Pursley I."/>
            <person name="Horton D.L."/>
            <person name="Alikhan N.F."/>
            <person name="Baker D."/>
            <person name="Gharbi K."/>
            <person name="Hall N."/>
            <person name="Watson M."/>
            <person name="Adriaenssens E.M."/>
            <person name="Foster-Nyarko E."/>
            <person name="Jarju S."/>
            <person name="Secka A."/>
            <person name="Antonio M."/>
            <person name="Oren A."/>
            <person name="Chaudhuri R.R."/>
            <person name="La Ragione R."/>
            <person name="Hildebrand F."/>
            <person name="Pallen M.J."/>
        </authorList>
    </citation>
    <scope>NUCLEOTIDE SEQUENCE</scope>
    <source>
        <strain evidence="13">ChiBcolR7-354</strain>
    </source>
</reference>
<comment type="caution">
    <text evidence="13">The sequence shown here is derived from an EMBL/GenBank/DDBJ whole genome shotgun (WGS) entry which is preliminary data.</text>
</comment>
<protein>
    <recommendedName>
        <fullName evidence="6 11">UDP-glucose 4-epimerase</fullName>
        <ecNumber evidence="5 11">5.1.3.2</ecNumber>
    </recommendedName>
</protein>
<dbReference type="Pfam" id="PF01370">
    <property type="entry name" value="Epimerase"/>
    <property type="match status" value="1"/>
</dbReference>
<evidence type="ECO:0000256" key="8">
    <source>
        <dbReference type="ARBA" id="ARBA00023144"/>
    </source>
</evidence>
<dbReference type="PANTHER" id="PTHR43725:SF53">
    <property type="entry name" value="UDP-ARABINOSE 4-EPIMERASE 1"/>
    <property type="match status" value="1"/>
</dbReference>
<evidence type="ECO:0000313" key="14">
    <source>
        <dbReference type="Proteomes" id="UP000824262"/>
    </source>
</evidence>
<evidence type="ECO:0000256" key="6">
    <source>
        <dbReference type="ARBA" id="ARBA00018569"/>
    </source>
</evidence>
<evidence type="ECO:0000256" key="5">
    <source>
        <dbReference type="ARBA" id="ARBA00013189"/>
    </source>
</evidence>
<dbReference type="EC" id="5.1.3.2" evidence="5 11"/>
<evidence type="ECO:0000256" key="9">
    <source>
        <dbReference type="ARBA" id="ARBA00023235"/>
    </source>
</evidence>
<keyword evidence="7 11" id="KW-0520">NAD</keyword>
<evidence type="ECO:0000259" key="12">
    <source>
        <dbReference type="Pfam" id="PF01370"/>
    </source>
</evidence>
<accession>A0A9D0ZE24</accession>
<comment type="cofactor">
    <cofactor evidence="2 11">
        <name>NAD(+)</name>
        <dbReference type="ChEBI" id="CHEBI:57540"/>
    </cofactor>
</comment>
<comment type="similarity">
    <text evidence="4 11">Belongs to the NAD(P)-dependent epimerase/dehydratase family.</text>
</comment>
<comment type="catalytic activity">
    <reaction evidence="1 11">
        <text>UDP-alpha-D-glucose = UDP-alpha-D-galactose</text>
        <dbReference type="Rhea" id="RHEA:22168"/>
        <dbReference type="ChEBI" id="CHEBI:58885"/>
        <dbReference type="ChEBI" id="CHEBI:66914"/>
        <dbReference type="EC" id="5.1.3.2"/>
    </reaction>
</comment>
<keyword evidence="9 11" id="KW-0413">Isomerase</keyword>
<sequence>MAILVLGGAGYIGSHAVRELVAAGRDVVVADSLVTGFAASVHPAARFYELDIRDGAALDALFERERIDGVVHFAAFSQVGESMSRPLKYYDNNLGGTMSLLESMVRHGVNNIVFSSTAAVYGEPERVPILESDATVPTNCYGQTKLAMEQMMAWVSRAHGLKYTALRYFNASGADPSGEIGEAHDPETHLIPIVLQVPLGRREKVSIFGGEYPTEDGTCVRDYIHVTDLAAAHILALDYLMDGGESDVFNLGNGVGFSVKEIIDAAREVTGHAIPAETAARRAGDPARLVASSEKAKRVLGWRPKYTDIRAIIETAWRWHREHPNGYVSAG</sequence>
<dbReference type="EMBL" id="DVGA01000064">
    <property type="protein sequence ID" value="HIQ78885.1"/>
    <property type="molecule type" value="Genomic_DNA"/>
</dbReference>
<dbReference type="Gene3D" id="3.90.25.10">
    <property type="entry name" value="UDP-galactose 4-epimerase, domain 1"/>
    <property type="match status" value="1"/>
</dbReference>
<dbReference type="CDD" id="cd05247">
    <property type="entry name" value="UDP_G4E_1_SDR_e"/>
    <property type="match status" value="1"/>
</dbReference>
<evidence type="ECO:0000256" key="7">
    <source>
        <dbReference type="ARBA" id="ARBA00023027"/>
    </source>
</evidence>
<reference evidence="13" key="1">
    <citation type="submission" date="2020-10" db="EMBL/GenBank/DDBJ databases">
        <authorList>
            <person name="Gilroy R."/>
        </authorList>
    </citation>
    <scope>NUCLEOTIDE SEQUENCE</scope>
    <source>
        <strain evidence="13">ChiBcolR7-354</strain>
    </source>
</reference>
<evidence type="ECO:0000313" key="13">
    <source>
        <dbReference type="EMBL" id="HIQ78885.1"/>
    </source>
</evidence>
<keyword evidence="8" id="KW-0299">Galactose metabolism</keyword>
<feature type="domain" description="NAD-dependent epimerase/dehydratase" evidence="12">
    <location>
        <begin position="3"/>
        <end position="252"/>
    </location>
</feature>
<dbReference type="NCBIfam" id="TIGR01179">
    <property type="entry name" value="galE"/>
    <property type="match status" value="1"/>
</dbReference>
<dbReference type="GO" id="GO:0033499">
    <property type="term" value="P:galactose catabolic process via UDP-galactose, Leloir pathway"/>
    <property type="evidence" value="ECO:0007669"/>
    <property type="project" value="TreeGrafter"/>
</dbReference>
<dbReference type="InterPro" id="IPR005886">
    <property type="entry name" value="UDP_G4E"/>
</dbReference>
<proteinExistence type="inferred from homology"/>
<organism evidence="13 14">
    <name type="scientific">Candidatus Scatomorpha intestinavium</name>
    <dbReference type="NCBI Taxonomy" id="2840922"/>
    <lineage>
        <taxon>Bacteria</taxon>
        <taxon>Bacillati</taxon>
        <taxon>Bacillota</taxon>
        <taxon>Clostridia</taxon>
        <taxon>Eubacteriales</taxon>
        <taxon>Candidatus Scatomorpha</taxon>
    </lineage>
</organism>
<keyword evidence="10 11" id="KW-0119">Carbohydrate metabolism</keyword>
<evidence type="ECO:0000256" key="4">
    <source>
        <dbReference type="ARBA" id="ARBA00007637"/>
    </source>
</evidence>
<name>A0A9D0ZE24_9FIRM</name>
<dbReference type="SUPFAM" id="SSF51735">
    <property type="entry name" value="NAD(P)-binding Rossmann-fold domains"/>
    <property type="match status" value="1"/>
</dbReference>
<comment type="subunit">
    <text evidence="11">Homodimer.</text>
</comment>
<dbReference type="InterPro" id="IPR001509">
    <property type="entry name" value="Epimerase_deHydtase"/>
</dbReference>
<comment type="pathway">
    <text evidence="3 11">Carbohydrate metabolism; galactose metabolism.</text>
</comment>
<evidence type="ECO:0000256" key="2">
    <source>
        <dbReference type="ARBA" id="ARBA00001911"/>
    </source>
</evidence>
<dbReference type="Proteomes" id="UP000824262">
    <property type="component" value="Unassembled WGS sequence"/>
</dbReference>
<evidence type="ECO:0000256" key="3">
    <source>
        <dbReference type="ARBA" id="ARBA00004947"/>
    </source>
</evidence>
<dbReference type="PANTHER" id="PTHR43725">
    <property type="entry name" value="UDP-GLUCOSE 4-EPIMERASE"/>
    <property type="match status" value="1"/>
</dbReference>
<evidence type="ECO:0000256" key="10">
    <source>
        <dbReference type="ARBA" id="ARBA00023277"/>
    </source>
</evidence>
<dbReference type="GO" id="GO:0003978">
    <property type="term" value="F:UDP-glucose 4-epimerase activity"/>
    <property type="evidence" value="ECO:0007669"/>
    <property type="project" value="UniProtKB-UniRule"/>
</dbReference>
<dbReference type="AlphaFoldDB" id="A0A9D0ZE24"/>
<gene>
    <name evidence="13" type="primary">galE</name>
    <name evidence="13" type="ORF">IAB77_06460</name>
</gene>